<sequence length="1289" mass="145172">NETDFWEDFANNFATDLAPIISLFGEQVTKQFLSESTTILDTIVFAVGPLGILTAIVSCIRVCGGPFLRSIVGRAREPHGLPEIELCSSTSDHVCELWSNGGICRVFGRPKLSGFILEFFHHNPKHSWEFYIPPAPTMIESDVPPPCGISIIRDKLDHSHSRAPSTTGSRHVLGFDNVDIAGVAGEWKAIPVKEALRAPFAQRLRRWTRNPNSKSEPQAGSLDIEKNSTSAYNHRGNTSTEEGQNHSPFPNLALNIGVQRSSQSVLNLWLAAIFGVLLQSSFFAYATWATWYHPGFYKGEKASNTAVFFTLTVVGTASVVAGMALCASLVDSNSKERRFVCSQPNSTESASDPETVDSRLFWLQPGGQRIGDQEFQAFAYDEAKVDYITSWKRGTDKTTPCLLVYLAVGLTFIGWVIQFIGLRGQHSTISLYQLCCTVIMSIVRAFIRSYRHTPANKLEPFGKEIEGHELDWQSLWLIQGLPSDEGQINRQPKSNRDETYWTIGSPQPKPRRVEMSDHEECKIFDGRNTMAVILFTLERRHQIIRSLEIDKLATLVNNGEKWPNEAAQWLRIRSRLAYLTNQPPYPAWDVELREVAFQLKRCLQKAVEVLSAGKHFKGAVGGEICGVLWPAVCQMWEAYPDSPEPKGMQVCFQMTRASEGWNIDENYLEAALGLWSWTLETMLRRRKKDSNARFRDIRRKSTAVSAQRSETFSLLLGYWGLHVSESDVPDTQPIRPTSLSIPIITYQHLGHRHPISEDPAASLGVTDNSSAAVILSTEATSSMLHLMAQDIFTVFIQSVGLILQDNLFDIIIRKEKAASHRNVSLVEDLAETLVSEGLATRNEAIMSIIPGLSASQELTHVALIAQANFLKRRKEFSVSERLIEHVLKTSSPGLKPRALKCLSGVYRSEFREMVHQRINFSRQDCLERKNAMAHRLMQSNDVWKLEHVYRDVIDWLLLYIRPTTASSRDTEFSKGPHETHQALPRLDDAVLDDAALDKLGLDQLCPEEALKLALILCEQFDFAESSVDVRKQLLRWAIELDCTELIEYLWAVEPIRTSGRAAFSRGFDEIFWAWNLRTADNDMINTIIFLAHIAEVPVSTPFQLQEEMRQKWWATSQQREVITKGYGQFDRILIAIASDPDGFEVSQLLVDGATARDLTTRDYEEAAMAGLHFGSLETMDLLLSRISGKGGKYSRSESEWADRILLAAKWGFMSYLKRLFYDLEWLQQDKQLVPILEGALELAKTGLQGDNERRAAELPQLDREAAILFLQEELNKARSAPAGTQEGTL</sequence>
<feature type="transmembrane region" description="Helical" evidence="2">
    <location>
        <begin position="43"/>
        <end position="64"/>
    </location>
</feature>
<organism evidence="3 4">
    <name type="scientific">Fusarium albosuccineum</name>
    <dbReference type="NCBI Taxonomy" id="1237068"/>
    <lineage>
        <taxon>Eukaryota</taxon>
        <taxon>Fungi</taxon>
        <taxon>Dikarya</taxon>
        <taxon>Ascomycota</taxon>
        <taxon>Pezizomycotina</taxon>
        <taxon>Sordariomycetes</taxon>
        <taxon>Hypocreomycetidae</taxon>
        <taxon>Hypocreales</taxon>
        <taxon>Nectriaceae</taxon>
        <taxon>Fusarium</taxon>
        <taxon>Fusarium decemcellulare species complex</taxon>
    </lineage>
</organism>
<evidence type="ECO:0000313" key="4">
    <source>
        <dbReference type="Proteomes" id="UP000554235"/>
    </source>
</evidence>
<dbReference type="Proteomes" id="UP000554235">
    <property type="component" value="Unassembled WGS sequence"/>
</dbReference>
<feature type="transmembrane region" description="Helical" evidence="2">
    <location>
        <begin position="306"/>
        <end position="330"/>
    </location>
</feature>
<accession>A0A8H4LQU6</accession>
<keyword evidence="2" id="KW-1133">Transmembrane helix</keyword>
<dbReference type="OrthoDB" id="7464126at2759"/>
<feature type="non-terminal residue" evidence="3">
    <location>
        <position position="1"/>
    </location>
</feature>
<protein>
    <submittedName>
        <fullName evidence="3">Uncharacterized protein</fullName>
    </submittedName>
</protein>
<name>A0A8H4LQU6_9HYPO</name>
<feature type="compositionally biased region" description="Polar residues" evidence="1">
    <location>
        <begin position="209"/>
        <end position="218"/>
    </location>
</feature>
<comment type="caution">
    <text evidence="3">The sequence shown here is derived from an EMBL/GenBank/DDBJ whole genome shotgun (WGS) entry which is preliminary data.</text>
</comment>
<reference evidence="3 4" key="1">
    <citation type="submission" date="2020-01" db="EMBL/GenBank/DDBJ databases">
        <title>Identification and distribution of gene clusters putatively required for synthesis of sphingolipid metabolism inhibitors in phylogenetically diverse species of the filamentous fungus Fusarium.</title>
        <authorList>
            <person name="Kim H.-S."/>
            <person name="Busman M."/>
            <person name="Brown D.W."/>
            <person name="Divon H."/>
            <person name="Uhlig S."/>
            <person name="Proctor R.H."/>
        </authorList>
    </citation>
    <scope>NUCLEOTIDE SEQUENCE [LARGE SCALE GENOMIC DNA]</scope>
    <source>
        <strain evidence="3 4">NRRL 20459</strain>
    </source>
</reference>
<evidence type="ECO:0000313" key="3">
    <source>
        <dbReference type="EMBL" id="KAF4472849.1"/>
    </source>
</evidence>
<feature type="transmembrane region" description="Helical" evidence="2">
    <location>
        <begin position="402"/>
        <end position="423"/>
    </location>
</feature>
<gene>
    <name evidence="3" type="ORF">FALBO_236</name>
</gene>
<evidence type="ECO:0000256" key="1">
    <source>
        <dbReference type="SAM" id="MobiDB-lite"/>
    </source>
</evidence>
<keyword evidence="4" id="KW-1185">Reference proteome</keyword>
<feature type="non-terminal residue" evidence="3">
    <location>
        <position position="1289"/>
    </location>
</feature>
<feature type="region of interest" description="Disordered" evidence="1">
    <location>
        <begin position="207"/>
        <end position="247"/>
    </location>
</feature>
<keyword evidence="2" id="KW-0812">Transmembrane</keyword>
<proteinExistence type="predicted"/>
<dbReference type="EMBL" id="JAADYS010000031">
    <property type="protein sequence ID" value="KAF4472849.1"/>
    <property type="molecule type" value="Genomic_DNA"/>
</dbReference>
<evidence type="ECO:0000256" key="2">
    <source>
        <dbReference type="SAM" id="Phobius"/>
    </source>
</evidence>
<feature type="compositionally biased region" description="Polar residues" evidence="1">
    <location>
        <begin position="227"/>
        <end position="247"/>
    </location>
</feature>
<keyword evidence="2" id="KW-0472">Membrane</keyword>
<feature type="region of interest" description="Disordered" evidence="1">
    <location>
        <begin position="486"/>
        <end position="512"/>
    </location>
</feature>
<feature type="transmembrane region" description="Helical" evidence="2">
    <location>
        <begin position="265"/>
        <end position="286"/>
    </location>
</feature>